<dbReference type="InterPro" id="IPR036259">
    <property type="entry name" value="MFS_trans_sf"/>
</dbReference>
<evidence type="ECO:0000256" key="5">
    <source>
        <dbReference type="SAM" id="Phobius"/>
    </source>
</evidence>
<feature type="transmembrane region" description="Helical" evidence="5">
    <location>
        <begin position="49"/>
        <end position="73"/>
    </location>
</feature>
<evidence type="ECO:0000313" key="6">
    <source>
        <dbReference type="EMBL" id="KAL2801706.1"/>
    </source>
</evidence>
<dbReference type="PANTHER" id="PTHR23294:SF57">
    <property type="entry name" value="CINA C-TERMINAL DOMAIN-CONTAINING PROTEIN"/>
    <property type="match status" value="1"/>
</dbReference>
<dbReference type="Pfam" id="PF07690">
    <property type="entry name" value="MFS_1"/>
    <property type="match status" value="1"/>
</dbReference>
<keyword evidence="2 5" id="KW-0812">Transmembrane</keyword>
<organism evidence="6 7">
    <name type="scientific">Aspergillus granulosus</name>
    <dbReference type="NCBI Taxonomy" id="176169"/>
    <lineage>
        <taxon>Eukaryota</taxon>
        <taxon>Fungi</taxon>
        <taxon>Dikarya</taxon>
        <taxon>Ascomycota</taxon>
        <taxon>Pezizomycotina</taxon>
        <taxon>Eurotiomycetes</taxon>
        <taxon>Eurotiomycetidae</taxon>
        <taxon>Eurotiales</taxon>
        <taxon>Aspergillaceae</taxon>
        <taxon>Aspergillus</taxon>
        <taxon>Aspergillus subgen. Nidulantes</taxon>
    </lineage>
</organism>
<feature type="transmembrane region" description="Helical" evidence="5">
    <location>
        <begin position="104"/>
        <end position="124"/>
    </location>
</feature>
<evidence type="ECO:0000256" key="4">
    <source>
        <dbReference type="ARBA" id="ARBA00023136"/>
    </source>
</evidence>
<evidence type="ECO:0000256" key="2">
    <source>
        <dbReference type="ARBA" id="ARBA00022692"/>
    </source>
</evidence>
<dbReference type="Proteomes" id="UP001610334">
    <property type="component" value="Unassembled WGS sequence"/>
</dbReference>
<gene>
    <name evidence="6" type="ORF">BJX63DRAFT_426571</name>
</gene>
<feature type="transmembrane region" description="Helical" evidence="5">
    <location>
        <begin position="300"/>
        <end position="318"/>
    </location>
</feature>
<dbReference type="InterPro" id="IPR051617">
    <property type="entry name" value="UNC-93-like_regulator"/>
</dbReference>
<keyword evidence="7" id="KW-1185">Reference proteome</keyword>
<dbReference type="SUPFAM" id="SSF103473">
    <property type="entry name" value="MFS general substrate transporter"/>
    <property type="match status" value="1"/>
</dbReference>
<dbReference type="EMBL" id="JBFXLT010000261">
    <property type="protein sequence ID" value="KAL2801706.1"/>
    <property type="molecule type" value="Genomic_DNA"/>
</dbReference>
<keyword evidence="3 5" id="KW-1133">Transmembrane helix</keyword>
<dbReference type="InterPro" id="IPR011701">
    <property type="entry name" value="MFS"/>
</dbReference>
<feature type="transmembrane region" description="Helical" evidence="5">
    <location>
        <begin position="176"/>
        <end position="196"/>
    </location>
</feature>
<proteinExistence type="predicted"/>
<feature type="transmembrane region" description="Helical" evidence="5">
    <location>
        <begin position="338"/>
        <end position="362"/>
    </location>
</feature>
<reference evidence="6 7" key="1">
    <citation type="submission" date="2024-07" db="EMBL/GenBank/DDBJ databases">
        <title>Section-level genome sequencing and comparative genomics of Aspergillus sections Usti and Cavernicolus.</title>
        <authorList>
            <consortium name="Lawrence Berkeley National Laboratory"/>
            <person name="Nybo J.L."/>
            <person name="Vesth T.C."/>
            <person name="Theobald S."/>
            <person name="Frisvad J.C."/>
            <person name="Larsen T.O."/>
            <person name="Kjaerboelling I."/>
            <person name="Rothschild-Mancinelli K."/>
            <person name="Lyhne E.K."/>
            <person name="Kogle M.E."/>
            <person name="Barry K."/>
            <person name="Clum A."/>
            <person name="Na H."/>
            <person name="Ledsgaard L."/>
            <person name="Lin J."/>
            <person name="Lipzen A."/>
            <person name="Kuo A."/>
            <person name="Riley R."/>
            <person name="Mondo S."/>
            <person name="Labutti K."/>
            <person name="Haridas S."/>
            <person name="Pangalinan J."/>
            <person name="Salamov A.A."/>
            <person name="Simmons B.A."/>
            <person name="Magnuson J.K."/>
            <person name="Chen J."/>
            <person name="Drula E."/>
            <person name="Henrissat B."/>
            <person name="Wiebenga A."/>
            <person name="Lubbers R.J."/>
            <person name="Gomes A.C."/>
            <person name="Makela M.R."/>
            <person name="Stajich J."/>
            <person name="Grigoriev I.V."/>
            <person name="Mortensen U.H."/>
            <person name="De Vries R.P."/>
            <person name="Baker S.E."/>
            <person name="Andersen M.R."/>
        </authorList>
    </citation>
    <scope>NUCLEOTIDE SEQUENCE [LARGE SCALE GENOMIC DNA]</scope>
    <source>
        <strain evidence="6 7">CBS 588.65</strain>
    </source>
</reference>
<evidence type="ECO:0000256" key="3">
    <source>
        <dbReference type="ARBA" id="ARBA00022989"/>
    </source>
</evidence>
<dbReference type="Gene3D" id="1.20.1250.20">
    <property type="entry name" value="MFS general substrate transporter like domains"/>
    <property type="match status" value="1"/>
</dbReference>
<accession>A0ABR4GS47</accession>
<protein>
    <submittedName>
        <fullName evidence="6">Uncharacterized protein</fullName>
    </submittedName>
</protein>
<feature type="transmembrane region" description="Helical" evidence="5">
    <location>
        <begin position="404"/>
        <end position="425"/>
    </location>
</feature>
<feature type="transmembrane region" description="Helical" evidence="5">
    <location>
        <begin position="235"/>
        <end position="255"/>
    </location>
</feature>
<feature type="transmembrane region" description="Helical" evidence="5">
    <location>
        <begin position="267"/>
        <end position="288"/>
    </location>
</feature>
<feature type="transmembrane region" description="Helical" evidence="5">
    <location>
        <begin position="16"/>
        <end position="37"/>
    </location>
</feature>
<dbReference type="PANTHER" id="PTHR23294">
    <property type="entry name" value="ET TRANSLATION PRODUCT-RELATED"/>
    <property type="match status" value="1"/>
</dbReference>
<comment type="subcellular location">
    <subcellularLocation>
        <location evidence="1">Membrane</location>
        <topology evidence="1">Multi-pass membrane protein</topology>
    </subcellularLocation>
</comment>
<evidence type="ECO:0000256" key="1">
    <source>
        <dbReference type="ARBA" id="ARBA00004141"/>
    </source>
</evidence>
<evidence type="ECO:0000313" key="7">
    <source>
        <dbReference type="Proteomes" id="UP001610334"/>
    </source>
</evidence>
<sequence>MAVSSKSVLTRTYRGTWFNVVIVGLVSFTQAGIWNALYNVGAGGQQELYVVNGVNAITFGLMVFGCTIFSGLINKLGVKTILIIGTLGYAPYSTTLYYNNRFRIQWFIFIGATTCGISASALFASEGAIAVGYPLVRERGLSSGIWLGLRQFGQLIGAAVQLSVTRKNGQKGAVGYKTYLALIGIQCAGLPLAFLVSPPHKAIRTDGSLVSNYQEKRAVFFEFKRIWKLLKTPQMYLMIPVTVTFLWNSTYQGIYLTMYLSVRARTLASITSAVAMIAGDVFWGWFLSRRFFGARTTAKVTWIFFAALMLGLFGWQFANEHLYEKTNPTFDWISPGFARSFVVNLLFAMMNESHYVFLYWLLGSLHEDPETINLAVGLMRTFESLGSTLAFAVGSARISPMKNLIVSFVLFVVAIPPTIAVTWLVPEQ</sequence>
<keyword evidence="4 5" id="KW-0472">Membrane</keyword>
<name>A0ABR4GS47_9EURO</name>
<feature type="transmembrane region" description="Helical" evidence="5">
    <location>
        <begin position="80"/>
        <end position="98"/>
    </location>
</feature>
<comment type="caution">
    <text evidence="6">The sequence shown here is derived from an EMBL/GenBank/DDBJ whole genome shotgun (WGS) entry which is preliminary data.</text>
</comment>